<keyword evidence="17" id="KW-1185">Reference proteome</keyword>
<dbReference type="InterPro" id="IPR029056">
    <property type="entry name" value="Ribokinase-like"/>
</dbReference>
<organism evidence="16 17">
    <name type="scientific">Roseateles asaccharophilus</name>
    <dbReference type="NCBI Taxonomy" id="582607"/>
    <lineage>
        <taxon>Bacteria</taxon>
        <taxon>Pseudomonadati</taxon>
        <taxon>Pseudomonadota</taxon>
        <taxon>Betaproteobacteria</taxon>
        <taxon>Burkholderiales</taxon>
        <taxon>Sphaerotilaceae</taxon>
        <taxon>Roseateles</taxon>
    </lineage>
</organism>
<evidence type="ECO:0000256" key="6">
    <source>
        <dbReference type="ARBA" id="ARBA00023277"/>
    </source>
</evidence>
<protein>
    <recommendedName>
        <fullName evidence="12">2-dehydro-3-deoxygluconokinase</fullName>
        <ecNumber evidence="11">2.7.1.45</ecNumber>
    </recommendedName>
    <alternativeName>
        <fullName evidence="13">2-keto-3-deoxygluconokinase</fullName>
    </alternativeName>
    <alternativeName>
        <fullName evidence="14">3-deoxy-2-oxo-D-gluconate kinase</fullName>
    </alternativeName>
    <alternativeName>
        <fullName evidence="8">KDG kinase</fullName>
    </alternativeName>
</protein>
<dbReference type="GO" id="GO:0005524">
    <property type="term" value="F:ATP binding"/>
    <property type="evidence" value="ECO:0007669"/>
    <property type="project" value="UniProtKB-KW"/>
</dbReference>
<evidence type="ECO:0000256" key="9">
    <source>
        <dbReference type="ARBA" id="ARBA00050729"/>
    </source>
</evidence>
<sequence>MGAGQQKVAMLGECMLELQGEPFGQFSQAYGGDTFNTAIYLARCIQPQAATVSFATALGCDPLSGGLLQRWAQQGLSLELVRQIPGKLPGLYMIELDEKGERSFHFWRDSSAARRYFDVPQTPLEARCHEFDLLYLSGISLAILSAAARERVFALMAQMRALGAQVVFDNNYRPALWTDPLSAYASFARAYELASMALITLDDHQQMLGVHDAEAALAHAQKLPTPELVIKRGEAATLVRQTPDASWQSVPTVPVPRVVDTTAAGDSFGAGYISRRLRGESAPEAAAFGNRLAARVIQHRGAIIKKAYMQDLLS</sequence>
<evidence type="ECO:0000256" key="12">
    <source>
        <dbReference type="ARBA" id="ARBA00067931"/>
    </source>
</evidence>
<keyword evidence="2" id="KW-0808">Transferase</keyword>
<comment type="catalytic activity">
    <reaction evidence="9">
        <text>2-dehydro-3-deoxy-D-gluconate + ATP = 2-dehydro-3-deoxy-6-phospho-D-gluconate + ADP + H(+)</text>
        <dbReference type="Rhea" id="RHEA:14797"/>
        <dbReference type="ChEBI" id="CHEBI:15378"/>
        <dbReference type="ChEBI" id="CHEBI:30616"/>
        <dbReference type="ChEBI" id="CHEBI:57569"/>
        <dbReference type="ChEBI" id="CHEBI:57990"/>
        <dbReference type="ChEBI" id="CHEBI:456216"/>
        <dbReference type="EC" id="2.7.1.45"/>
    </reaction>
</comment>
<evidence type="ECO:0000256" key="4">
    <source>
        <dbReference type="ARBA" id="ARBA00022777"/>
    </source>
</evidence>
<evidence type="ECO:0000259" key="15">
    <source>
        <dbReference type="Pfam" id="PF00294"/>
    </source>
</evidence>
<evidence type="ECO:0000313" key="16">
    <source>
        <dbReference type="EMBL" id="TDP06603.1"/>
    </source>
</evidence>
<evidence type="ECO:0000256" key="8">
    <source>
        <dbReference type="ARBA" id="ARBA00044254"/>
    </source>
</evidence>
<dbReference type="InterPro" id="IPR002173">
    <property type="entry name" value="Carboh/pur_kinase_PfkB_CS"/>
</dbReference>
<dbReference type="GO" id="GO:0042840">
    <property type="term" value="P:D-glucuronate catabolic process"/>
    <property type="evidence" value="ECO:0007669"/>
    <property type="project" value="TreeGrafter"/>
</dbReference>
<dbReference type="Proteomes" id="UP000295357">
    <property type="component" value="Unassembled WGS sequence"/>
</dbReference>
<gene>
    <name evidence="16" type="ORF">DFR39_10871</name>
</gene>
<proteinExistence type="inferred from homology"/>
<comment type="similarity">
    <text evidence="1">Belongs to the carbohydrate kinase PfkB family.</text>
</comment>
<evidence type="ECO:0000256" key="10">
    <source>
        <dbReference type="ARBA" id="ARBA00054997"/>
    </source>
</evidence>
<name>A0A4R6N0F7_9BURK</name>
<dbReference type="CDD" id="cd01166">
    <property type="entry name" value="KdgK"/>
    <property type="match status" value="1"/>
</dbReference>
<dbReference type="GO" id="GO:0019698">
    <property type="term" value="P:D-galacturonate catabolic process"/>
    <property type="evidence" value="ECO:0007669"/>
    <property type="project" value="TreeGrafter"/>
</dbReference>
<comment type="pathway">
    <text evidence="7">Carbohydrate acid metabolism; 2-dehydro-3-deoxy-D-gluconate degradation; D-glyceraldehyde 3-phosphate and pyruvate from 2-dehydro-3-deoxy-D-gluconate: step 1/2.</text>
</comment>
<evidence type="ECO:0000256" key="13">
    <source>
        <dbReference type="ARBA" id="ARBA00075711"/>
    </source>
</evidence>
<dbReference type="GO" id="GO:0006974">
    <property type="term" value="P:DNA damage response"/>
    <property type="evidence" value="ECO:0007669"/>
    <property type="project" value="TreeGrafter"/>
</dbReference>
<keyword evidence="4 16" id="KW-0418">Kinase</keyword>
<dbReference type="FunFam" id="3.40.1190.20:FF:000011">
    <property type="entry name" value="2-dehydro-3-deoxygluconokinase, putative"/>
    <property type="match status" value="1"/>
</dbReference>
<comment type="function">
    <text evidence="10">Catalyzes the phosphorylation of 2-keto-3-deoxygluconate (KDG) to produce 2-keto-3-deoxy-6-phosphogluconate (KDPG).</text>
</comment>
<dbReference type="Pfam" id="PF00294">
    <property type="entry name" value="PfkB"/>
    <property type="match status" value="1"/>
</dbReference>
<reference evidence="16 17" key="1">
    <citation type="submission" date="2019-03" db="EMBL/GenBank/DDBJ databases">
        <title>Genomic Encyclopedia of Type Strains, Phase IV (KMG-IV): sequencing the most valuable type-strain genomes for metagenomic binning, comparative biology and taxonomic classification.</title>
        <authorList>
            <person name="Goeker M."/>
        </authorList>
    </citation>
    <scope>NUCLEOTIDE SEQUENCE [LARGE SCALE GENOMIC DNA]</scope>
    <source>
        <strain evidence="16 17">DSM 25082</strain>
    </source>
</reference>
<accession>A0A4R6N0F7</accession>
<evidence type="ECO:0000256" key="7">
    <source>
        <dbReference type="ARBA" id="ARBA00043951"/>
    </source>
</evidence>
<evidence type="ECO:0000256" key="3">
    <source>
        <dbReference type="ARBA" id="ARBA00022741"/>
    </source>
</evidence>
<dbReference type="PROSITE" id="PS00584">
    <property type="entry name" value="PFKB_KINASES_2"/>
    <property type="match status" value="1"/>
</dbReference>
<comment type="caution">
    <text evidence="16">The sequence shown here is derived from an EMBL/GenBank/DDBJ whole genome shotgun (WGS) entry which is preliminary data.</text>
</comment>
<dbReference type="InterPro" id="IPR050306">
    <property type="entry name" value="PfkB_Carbo_kinase"/>
</dbReference>
<dbReference type="InterPro" id="IPR011611">
    <property type="entry name" value="PfkB_dom"/>
</dbReference>
<dbReference type="AlphaFoldDB" id="A0A4R6N0F7"/>
<dbReference type="GO" id="GO:0005829">
    <property type="term" value="C:cytosol"/>
    <property type="evidence" value="ECO:0007669"/>
    <property type="project" value="TreeGrafter"/>
</dbReference>
<evidence type="ECO:0000256" key="1">
    <source>
        <dbReference type="ARBA" id="ARBA00010688"/>
    </source>
</evidence>
<dbReference type="EMBL" id="SNXE01000008">
    <property type="protein sequence ID" value="TDP06603.1"/>
    <property type="molecule type" value="Genomic_DNA"/>
</dbReference>
<dbReference type="Gene3D" id="3.40.1190.20">
    <property type="match status" value="1"/>
</dbReference>
<keyword evidence="3" id="KW-0547">Nucleotide-binding</keyword>
<dbReference type="EC" id="2.7.1.45" evidence="11"/>
<dbReference type="PANTHER" id="PTHR43085:SF15">
    <property type="entry name" value="2-DEHYDRO-3-DEOXYGLUCONOKINASE"/>
    <property type="match status" value="1"/>
</dbReference>
<feature type="domain" description="Carbohydrate kinase PfkB" evidence="15">
    <location>
        <begin position="6"/>
        <end position="304"/>
    </location>
</feature>
<dbReference type="SUPFAM" id="SSF53613">
    <property type="entry name" value="Ribokinase-like"/>
    <property type="match status" value="1"/>
</dbReference>
<dbReference type="GO" id="GO:0008673">
    <property type="term" value="F:2-dehydro-3-deoxygluconokinase activity"/>
    <property type="evidence" value="ECO:0007669"/>
    <property type="project" value="UniProtKB-EC"/>
</dbReference>
<evidence type="ECO:0000256" key="14">
    <source>
        <dbReference type="ARBA" id="ARBA00080545"/>
    </source>
</evidence>
<evidence type="ECO:0000256" key="2">
    <source>
        <dbReference type="ARBA" id="ARBA00022679"/>
    </source>
</evidence>
<evidence type="ECO:0000256" key="5">
    <source>
        <dbReference type="ARBA" id="ARBA00022840"/>
    </source>
</evidence>
<evidence type="ECO:0000313" key="17">
    <source>
        <dbReference type="Proteomes" id="UP000295357"/>
    </source>
</evidence>
<dbReference type="PANTHER" id="PTHR43085">
    <property type="entry name" value="HEXOKINASE FAMILY MEMBER"/>
    <property type="match status" value="1"/>
</dbReference>
<evidence type="ECO:0000256" key="11">
    <source>
        <dbReference type="ARBA" id="ARBA00066369"/>
    </source>
</evidence>
<keyword evidence="5" id="KW-0067">ATP-binding</keyword>
<keyword evidence="6" id="KW-0119">Carbohydrate metabolism</keyword>